<dbReference type="RefSeq" id="WP_146882631.1">
    <property type="nucleotide sequence ID" value="NZ_AUBI01000028.1"/>
</dbReference>
<keyword evidence="2" id="KW-1185">Reference proteome</keyword>
<comment type="caution">
    <text evidence="1">The sequence shown here is derived from an EMBL/GenBank/DDBJ whole genome shotgun (WGS) entry which is preliminary data.</text>
</comment>
<dbReference type="EMBL" id="BJYF01000043">
    <property type="protein sequence ID" value="GEN61544.1"/>
    <property type="molecule type" value="Genomic_DNA"/>
</dbReference>
<organism evidence="1 2">
    <name type="scientific">Acetobacter nitrogenifigens DSM 23921 = NBRC 105050</name>
    <dbReference type="NCBI Taxonomy" id="1120919"/>
    <lineage>
        <taxon>Bacteria</taxon>
        <taxon>Pseudomonadati</taxon>
        <taxon>Pseudomonadota</taxon>
        <taxon>Alphaproteobacteria</taxon>
        <taxon>Acetobacterales</taxon>
        <taxon>Acetobacteraceae</taxon>
        <taxon>Acetobacter</taxon>
    </lineage>
</organism>
<evidence type="ECO:0000313" key="1">
    <source>
        <dbReference type="EMBL" id="GEN61544.1"/>
    </source>
</evidence>
<protein>
    <submittedName>
        <fullName evidence="1">Uncharacterized protein</fullName>
    </submittedName>
</protein>
<proteinExistence type="predicted"/>
<reference evidence="1 2" key="1">
    <citation type="submission" date="2019-07" db="EMBL/GenBank/DDBJ databases">
        <title>Whole genome shotgun sequence of Acetobacter nitrogenifigens NBRC 105050.</title>
        <authorList>
            <person name="Hosoyama A."/>
            <person name="Uohara A."/>
            <person name="Ohji S."/>
            <person name="Ichikawa N."/>
        </authorList>
    </citation>
    <scope>NUCLEOTIDE SEQUENCE [LARGE SCALE GENOMIC DNA]</scope>
    <source>
        <strain evidence="1 2">NBRC 105050</strain>
    </source>
</reference>
<dbReference type="Proteomes" id="UP000321635">
    <property type="component" value="Unassembled WGS sequence"/>
</dbReference>
<gene>
    <name evidence="1" type="ORF">ANI02nite_34280</name>
</gene>
<sequence length="183" mass="20613">MICPAVEASKSSISPEANDASVNGETTFLKSIKMFIDNLNTVGDLEKICNIFDITFSSAMTIRQFDEKLKKVNYSTTFTTEKYFNQDDCLNISIRFLSDDNNYANAHEYSIMANMRSAIHTTPISGVNQIMGRPRDRHELGVPLNGSEWIVPISENGKTVRVSAYYYLDNKNVEFFCINGCTC</sequence>
<accession>A0A511XF07</accession>
<evidence type="ECO:0000313" key="2">
    <source>
        <dbReference type="Proteomes" id="UP000321635"/>
    </source>
</evidence>
<dbReference type="AlphaFoldDB" id="A0A511XF07"/>
<name>A0A511XF07_9PROT</name>